<reference evidence="2 3" key="1">
    <citation type="submission" date="2015-07" db="EMBL/GenBank/DDBJ databases">
        <title>High-quality genome of monoxenous trypanosomatid Leptomonas pyrrhocoris.</title>
        <authorList>
            <person name="Flegontov P."/>
            <person name="Butenko A."/>
            <person name="Firsov S."/>
            <person name="Vlcek C."/>
            <person name="Logacheva M.D."/>
            <person name="Field M."/>
            <person name="Filatov D."/>
            <person name="Flegontova O."/>
            <person name="Gerasimov E."/>
            <person name="Jackson A.P."/>
            <person name="Kelly S."/>
            <person name="Opperdoes F."/>
            <person name="O'Reilly A."/>
            <person name="Votypka J."/>
            <person name="Yurchenko V."/>
            <person name="Lukes J."/>
        </authorList>
    </citation>
    <scope>NUCLEOTIDE SEQUENCE [LARGE SCALE GENOMIC DNA]</scope>
    <source>
        <strain evidence="2">H10</strain>
    </source>
</reference>
<dbReference type="VEuPathDB" id="TriTrypDB:LpyrH10_14_2080"/>
<accession>A0A0M9FYB3</accession>
<protein>
    <recommendedName>
        <fullName evidence="4">BAR domain-containing protein</fullName>
    </recommendedName>
</protein>
<organism evidence="2 3">
    <name type="scientific">Leptomonas pyrrhocoris</name>
    <name type="common">Firebug parasite</name>
    <dbReference type="NCBI Taxonomy" id="157538"/>
    <lineage>
        <taxon>Eukaryota</taxon>
        <taxon>Discoba</taxon>
        <taxon>Euglenozoa</taxon>
        <taxon>Kinetoplastea</taxon>
        <taxon>Metakinetoplastina</taxon>
        <taxon>Trypanosomatida</taxon>
        <taxon>Trypanosomatidae</taxon>
        <taxon>Leishmaniinae</taxon>
        <taxon>Leptomonas</taxon>
    </lineage>
</organism>
<dbReference type="Proteomes" id="UP000037923">
    <property type="component" value="Unassembled WGS sequence"/>
</dbReference>
<evidence type="ECO:0000313" key="2">
    <source>
        <dbReference type="EMBL" id="KPA78376.1"/>
    </source>
</evidence>
<sequence length="247" mass="27428">MKVLASFSGSTFGSKAEGKPTAADGSAEAADEQYKEAMRQHKKAMEKLRSCADSLTKALAGLAKSFQRFAAETRAPVVIQASGALVRGVEEVRDGTVLDALRQQISMSLSSRFRTTALEHAELEGSRKRKTKAGRALAEARSQCAKLRLRKDGDERCEMIYLAAAQRCDEQEIECSRLTAELEDARCEFTQNLGLRVYEDMTLVTTKLHELLSSLSYQYRKCEEHLKAHPVPGFVDVAALKRNEKEH</sequence>
<gene>
    <name evidence="2" type="ORF">ABB37_06493</name>
</gene>
<comment type="caution">
    <text evidence="2">The sequence shown here is derived from an EMBL/GenBank/DDBJ whole genome shotgun (WGS) entry which is preliminary data.</text>
</comment>
<dbReference type="GeneID" id="26906782"/>
<evidence type="ECO:0008006" key="4">
    <source>
        <dbReference type="Google" id="ProtNLM"/>
    </source>
</evidence>
<dbReference type="OMA" id="DEHEVEC"/>
<dbReference type="EMBL" id="LGTL01000014">
    <property type="protein sequence ID" value="KPA78376.1"/>
    <property type="molecule type" value="Genomic_DNA"/>
</dbReference>
<dbReference type="RefSeq" id="XP_015656815.1">
    <property type="nucleotide sequence ID" value="XM_015804837.1"/>
</dbReference>
<dbReference type="AlphaFoldDB" id="A0A0M9FYB3"/>
<proteinExistence type="predicted"/>
<dbReference type="RefSeq" id="XP_015656814.1">
    <property type="nucleotide sequence ID" value="XM_015804836.1"/>
</dbReference>
<evidence type="ECO:0000256" key="1">
    <source>
        <dbReference type="SAM" id="MobiDB-lite"/>
    </source>
</evidence>
<feature type="region of interest" description="Disordered" evidence="1">
    <location>
        <begin position="1"/>
        <end position="35"/>
    </location>
</feature>
<dbReference type="EMBL" id="LGTL01000014">
    <property type="protein sequence ID" value="KPA78375.1"/>
    <property type="molecule type" value="Genomic_DNA"/>
</dbReference>
<dbReference type="OrthoDB" id="261305at2759"/>
<keyword evidence="3" id="KW-1185">Reference proteome</keyword>
<evidence type="ECO:0000313" key="3">
    <source>
        <dbReference type="Proteomes" id="UP000037923"/>
    </source>
</evidence>
<name>A0A0M9FYB3_LEPPY</name>